<evidence type="ECO:0000313" key="2">
    <source>
        <dbReference type="RefSeq" id="XP_073798840.1"/>
    </source>
</evidence>
<gene>
    <name evidence="2" type="primary">LOC560863</name>
</gene>
<proteinExistence type="predicted"/>
<sequence>MGSRFAGKSSSGNSILCREEFDWKRSAQCVKRHGEAADKHITVIEDPGWWRNYTVEFSPELLKEEILLSVSLCPPGPHALLLVIRVDTVFTETERKAVEGHLGLLGERVWSHTIVLFTRGDSLSDTSIEQHIESEGQELQCLLDKCGNRYHVLNNNSRDHTQLLEKIEETVAQNYAGHFELDREILQEVKERRRAEEKRAEERMKRMKKQREIIRSQMSHTQRLSELRIVLMGSRFAGKSSSGNSILCREEFDWKRSAQCVKRHGEAADKHITVIEAPGWCRNYTVEFSPELLKEEILLSVSLCPPGPHALLLVIRVDTAFTETERKAVEDHLCLLGERVWSHTIVLFTRGDSLSDTSIEQHIESEGQELQWLLDKCGNRYHVLNNNSRDHTQLLEKIEETVAQNYAGHFELDREILQEVKERRRAEEKRAEERMKRMKKQREIIRSQMSHTQHLSELRIVLMGSRFAGKSSSGNSILCSEEFDLKRSAKCVKKHGEAADKHITVIEAPGWWSNYTVEFSPELLKEEILLSVSLCPPGPHALLLNIRVDAAFTETERKAVEGHLGLLGERVWSHTIVLFTRGDSLSDTSIEQHIESEGQELQCLLDKCGNRYHVLNNNSRDHTQIKQLLEKIEETVAQNNVRDDGHGSQSPRSSIGSSRSIDSGVLKRFGSIEVYPPSLSGDDWSDTSSLGSSVHGSL</sequence>
<accession>A0AC58IX81</accession>
<dbReference type="Proteomes" id="UP000000437">
    <property type="component" value="Chromosome 25"/>
</dbReference>
<organism evidence="1 2">
    <name type="scientific">Danio rerio</name>
    <name type="common">Zebrafish</name>
    <name type="synonym">Brachydanio rerio</name>
    <dbReference type="NCBI Taxonomy" id="7955"/>
    <lineage>
        <taxon>Eukaryota</taxon>
        <taxon>Metazoa</taxon>
        <taxon>Chordata</taxon>
        <taxon>Craniata</taxon>
        <taxon>Vertebrata</taxon>
        <taxon>Euteleostomi</taxon>
        <taxon>Actinopterygii</taxon>
        <taxon>Neopterygii</taxon>
        <taxon>Teleostei</taxon>
        <taxon>Ostariophysi</taxon>
        <taxon>Cypriniformes</taxon>
        <taxon>Danionidae</taxon>
        <taxon>Danioninae</taxon>
        <taxon>Danio</taxon>
    </lineage>
</organism>
<keyword evidence="1" id="KW-1185">Reference proteome</keyword>
<protein>
    <submittedName>
        <fullName evidence="2">GTPase IMAP family member 8 isoform X2</fullName>
    </submittedName>
</protein>
<dbReference type="RefSeq" id="XP_073798840.1">
    <property type="nucleotide sequence ID" value="XM_073942739.1"/>
</dbReference>
<evidence type="ECO:0000313" key="1">
    <source>
        <dbReference type="Proteomes" id="UP000000437"/>
    </source>
</evidence>
<name>A0AC58IX81_DANRE</name>
<reference evidence="2" key="1">
    <citation type="submission" date="2025-08" db="UniProtKB">
        <authorList>
            <consortium name="RefSeq"/>
        </authorList>
    </citation>
    <scope>IDENTIFICATION</scope>
    <source>
        <strain evidence="2">Tuebingen</strain>
        <tissue evidence="2">Fibroblasts and whole tissue</tissue>
    </source>
</reference>